<feature type="compositionally biased region" description="Low complexity" evidence="1">
    <location>
        <begin position="416"/>
        <end position="426"/>
    </location>
</feature>
<feature type="domain" description="HNH nuclease" evidence="2">
    <location>
        <begin position="326"/>
        <end position="378"/>
    </location>
</feature>
<comment type="caution">
    <text evidence="3">The sequence shown here is derived from an EMBL/GenBank/DDBJ whole genome shotgun (WGS) entry which is preliminary data.</text>
</comment>
<feature type="region of interest" description="Disordered" evidence="1">
    <location>
        <begin position="405"/>
        <end position="455"/>
    </location>
</feature>
<dbReference type="SMART" id="SM00507">
    <property type="entry name" value="HNHc"/>
    <property type="match status" value="1"/>
</dbReference>
<accession>A0A2T0LU02</accession>
<dbReference type="Pfam" id="PF02720">
    <property type="entry name" value="DUF222"/>
    <property type="match status" value="1"/>
</dbReference>
<dbReference type="InterPro" id="IPR003615">
    <property type="entry name" value="HNH_nuc"/>
</dbReference>
<reference evidence="3 4" key="1">
    <citation type="submission" date="2018-03" db="EMBL/GenBank/DDBJ databases">
        <title>Genomic Encyclopedia of Type Strains, Phase III (KMG-III): the genomes of soil and plant-associated and newly described type strains.</title>
        <authorList>
            <person name="Whitman W."/>
        </authorList>
    </citation>
    <scope>NUCLEOTIDE SEQUENCE [LARGE SCALE GENOMIC DNA]</scope>
    <source>
        <strain evidence="3 4">CGMCC 4.7125</strain>
    </source>
</reference>
<evidence type="ECO:0000313" key="3">
    <source>
        <dbReference type="EMBL" id="PRX47219.1"/>
    </source>
</evidence>
<sequence length="455" mass="49188">MFESTSLPAPAEPWRLSDHQLATALVEQERVLRRAHAHILRLLAEGERRGLGRALGYHGMAGLLREELHLSAREARARLADAAHTQPRSGLSGETRPAPLADAEVALAAGAIGPEHVRALGEIVDRCPAALPDAARAASLRTLLDLATQASPDEVRRAGRHLLAYWQADGQPPGERDLATPARTFRYRHRRNGDLEFSGTLDAETGATLEGLFGPLAKPRPAGENGAPDDRTAEQRHGDALAEIIECAARADDLTVQGGERAVLTATITVTELENRANRAVLDVPGHTSLDQLRRLACEARIVPAILGRHGEPLHLGRGARLATTAQRRALALRDRGCALPGCDRGPKWTVAHHVVAWQHGGTTDIDLLVLLCARHHRVIHHTDWQVRINPADGLPEFVPPTRMDPHRRPLRNGAHHAASTAAAAHLPSARPDGRTNSRRRARGQCAGRARAPAP</sequence>
<dbReference type="EMBL" id="PVNH01000006">
    <property type="protein sequence ID" value="PRX47219.1"/>
    <property type="molecule type" value="Genomic_DNA"/>
</dbReference>
<evidence type="ECO:0000259" key="2">
    <source>
        <dbReference type="SMART" id="SM00507"/>
    </source>
</evidence>
<protein>
    <submittedName>
        <fullName evidence="3">Uncharacterized protein DUF222</fullName>
    </submittedName>
</protein>
<feature type="region of interest" description="Disordered" evidence="1">
    <location>
        <begin position="211"/>
        <end position="236"/>
    </location>
</feature>
<dbReference type="Proteomes" id="UP000238362">
    <property type="component" value="Unassembled WGS sequence"/>
</dbReference>
<gene>
    <name evidence="3" type="ORF">B0I33_106320</name>
</gene>
<evidence type="ECO:0000313" key="4">
    <source>
        <dbReference type="Proteomes" id="UP000238362"/>
    </source>
</evidence>
<organism evidence="3 4">
    <name type="scientific">Prauserella shujinwangii</name>
    <dbReference type="NCBI Taxonomy" id="1453103"/>
    <lineage>
        <taxon>Bacteria</taxon>
        <taxon>Bacillati</taxon>
        <taxon>Actinomycetota</taxon>
        <taxon>Actinomycetes</taxon>
        <taxon>Pseudonocardiales</taxon>
        <taxon>Pseudonocardiaceae</taxon>
        <taxon>Prauserella</taxon>
    </lineage>
</organism>
<dbReference type="OrthoDB" id="3662871at2"/>
<feature type="compositionally biased region" description="Low complexity" evidence="1">
    <location>
        <begin position="444"/>
        <end position="455"/>
    </location>
</feature>
<dbReference type="InterPro" id="IPR003870">
    <property type="entry name" value="DUF222"/>
</dbReference>
<evidence type="ECO:0000256" key="1">
    <source>
        <dbReference type="SAM" id="MobiDB-lite"/>
    </source>
</evidence>
<dbReference type="AlphaFoldDB" id="A0A2T0LU02"/>
<dbReference type="Gene3D" id="1.10.30.50">
    <property type="match status" value="1"/>
</dbReference>
<keyword evidence="4" id="KW-1185">Reference proteome</keyword>
<name>A0A2T0LU02_9PSEU</name>
<dbReference type="RefSeq" id="WP_106179737.1">
    <property type="nucleotide sequence ID" value="NZ_PVNH01000006.1"/>
</dbReference>
<dbReference type="CDD" id="cd00085">
    <property type="entry name" value="HNHc"/>
    <property type="match status" value="1"/>
</dbReference>
<proteinExistence type="predicted"/>